<evidence type="ECO:0000313" key="2">
    <source>
        <dbReference type="Proteomes" id="UP000623440"/>
    </source>
</evidence>
<evidence type="ECO:0000313" key="1">
    <source>
        <dbReference type="EMBL" id="MBD2534159.1"/>
    </source>
</evidence>
<gene>
    <name evidence="1" type="ORF">H6G97_33365</name>
</gene>
<organism evidence="1 2">
    <name type="scientific">Nostoc flagelliforme FACHB-838</name>
    <dbReference type="NCBI Taxonomy" id="2692904"/>
    <lineage>
        <taxon>Bacteria</taxon>
        <taxon>Bacillati</taxon>
        <taxon>Cyanobacteriota</taxon>
        <taxon>Cyanophyceae</taxon>
        <taxon>Nostocales</taxon>
        <taxon>Nostocaceae</taxon>
        <taxon>Nostoc</taxon>
    </lineage>
</organism>
<keyword evidence="2" id="KW-1185">Reference proteome</keyword>
<accession>A0ABR8DXK0</accession>
<dbReference type="RefSeq" id="WP_190944681.1">
    <property type="nucleotide sequence ID" value="NZ_JACJSI010000139.1"/>
</dbReference>
<dbReference type="EMBL" id="JACJSI010000139">
    <property type="protein sequence ID" value="MBD2534159.1"/>
    <property type="molecule type" value="Genomic_DNA"/>
</dbReference>
<sequence length="70" mass="8034">MNNQQLTSTLKNCLSELMKVNNSNEFKRIEQSRYFSTTNDVFLGDAINTINEVLEGIRGVEVCQSQRSIY</sequence>
<proteinExistence type="predicted"/>
<comment type="caution">
    <text evidence="1">The sequence shown here is derived from an EMBL/GenBank/DDBJ whole genome shotgun (WGS) entry which is preliminary data.</text>
</comment>
<reference evidence="1 2" key="1">
    <citation type="journal article" date="2020" name="ISME J.">
        <title>Comparative genomics reveals insights into cyanobacterial evolution and habitat adaptation.</title>
        <authorList>
            <person name="Chen M.Y."/>
            <person name="Teng W.K."/>
            <person name="Zhao L."/>
            <person name="Hu C.X."/>
            <person name="Zhou Y.K."/>
            <person name="Han B.P."/>
            <person name="Song L.R."/>
            <person name="Shu W.S."/>
        </authorList>
    </citation>
    <scope>NUCLEOTIDE SEQUENCE [LARGE SCALE GENOMIC DNA]</scope>
    <source>
        <strain evidence="1 2">FACHB-838</strain>
    </source>
</reference>
<protein>
    <submittedName>
        <fullName evidence="1">Uncharacterized protein</fullName>
    </submittedName>
</protein>
<name>A0ABR8DXK0_9NOSO</name>
<dbReference type="Proteomes" id="UP000623440">
    <property type="component" value="Unassembled WGS sequence"/>
</dbReference>